<evidence type="ECO:0000256" key="7">
    <source>
        <dbReference type="RuleBase" id="RU366058"/>
    </source>
</evidence>
<name>A0A2M9D659_9MICO</name>
<evidence type="ECO:0000313" key="10">
    <source>
        <dbReference type="Proteomes" id="UP000231742"/>
    </source>
</evidence>
<evidence type="ECO:0000256" key="1">
    <source>
        <dbReference type="ARBA" id="ARBA00004651"/>
    </source>
</evidence>
<feature type="transmembrane region" description="Helical" evidence="7">
    <location>
        <begin position="37"/>
        <end position="59"/>
    </location>
</feature>
<feature type="transmembrane region" description="Helical" evidence="7">
    <location>
        <begin position="129"/>
        <end position="150"/>
    </location>
</feature>
<reference evidence="9 10" key="1">
    <citation type="submission" date="2017-11" db="EMBL/GenBank/DDBJ databases">
        <title>Genomic Encyclopedia of Archaeal and Bacterial Type Strains, Phase II (KMG-II): From Individual Species to Whole Genera.</title>
        <authorList>
            <person name="Goeker M."/>
        </authorList>
    </citation>
    <scope>NUCLEOTIDE SEQUENCE [LARGE SCALE GENOMIC DNA]</scope>
    <source>
        <strain evidence="9 10">DSM 16400</strain>
    </source>
</reference>
<dbReference type="Proteomes" id="UP000231742">
    <property type="component" value="Unassembled WGS sequence"/>
</dbReference>
<dbReference type="GO" id="GO:0005886">
    <property type="term" value="C:plasma membrane"/>
    <property type="evidence" value="ECO:0007669"/>
    <property type="project" value="UniProtKB-SubCell"/>
</dbReference>
<dbReference type="AlphaFoldDB" id="A0A2M9D659"/>
<evidence type="ECO:0000256" key="4">
    <source>
        <dbReference type="ARBA" id="ARBA00022692"/>
    </source>
</evidence>
<dbReference type="PANTHER" id="PTHR12677:SF59">
    <property type="entry name" value="GOLGI APPARATUS MEMBRANE PROTEIN TVP38-RELATED"/>
    <property type="match status" value="1"/>
</dbReference>
<feature type="transmembrane region" description="Helical" evidence="7">
    <location>
        <begin position="189"/>
        <end position="207"/>
    </location>
</feature>
<evidence type="ECO:0000256" key="6">
    <source>
        <dbReference type="ARBA" id="ARBA00023136"/>
    </source>
</evidence>
<evidence type="ECO:0000256" key="5">
    <source>
        <dbReference type="ARBA" id="ARBA00022989"/>
    </source>
</evidence>
<gene>
    <name evidence="9" type="ORF">CLV85_0357</name>
</gene>
<keyword evidence="5 7" id="KW-1133">Transmembrane helix</keyword>
<keyword evidence="10" id="KW-1185">Reference proteome</keyword>
<comment type="caution">
    <text evidence="9">The sequence shown here is derived from an EMBL/GenBank/DDBJ whole genome shotgun (WGS) entry which is preliminary data.</text>
</comment>
<dbReference type="InterPro" id="IPR015414">
    <property type="entry name" value="TMEM64"/>
</dbReference>
<comment type="subcellular location">
    <subcellularLocation>
        <location evidence="1 7">Cell membrane</location>
        <topology evidence="1 7">Multi-pass membrane protein</topology>
    </subcellularLocation>
</comment>
<keyword evidence="4 7" id="KW-0812">Transmembrane</keyword>
<dbReference type="RefSeq" id="WP_100387895.1">
    <property type="nucleotide sequence ID" value="NZ_BMZU01000001.1"/>
</dbReference>
<evidence type="ECO:0000313" key="9">
    <source>
        <dbReference type="EMBL" id="PJJ81186.1"/>
    </source>
</evidence>
<feature type="transmembrane region" description="Helical" evidence="7">
    <location>
        <begin position="162"/>
        <end position="183"/>
    </location>
</feature>
<feature type="domain" description="VTT" evidence="8">
    <location>
        <begin position="65"/>
        <end position="180"/>
    </location>
</feature>
<dbReference type="InterPro" id="IPR032816">
    <property type="entry name" value="VTT_dom"/>
</dbReference>
<evidence type="ECO:0000256" key="3">
    <source>
        <dbReference type="ARBA" id="ARBA00022475"/>
    </source>
</evidence>
<keyword evidence="3 7" id="KW-1003">Cell membrane</keyword>
<protein>
    <recommendedName>
        <fullName evidence="7">TVP38/TMEM64 family membrane protein</fullName>
    </recommendedName>
</protein>
<dbReference type="EMBL" id="PGFH01000001">
    <property type="protein sequence ID" value="PJJ81186.1"/>
    <property type="molecule type" value="Genomic_DNA"/>
</dbReference>
<evidence type="ECO:0000256" key="2">
    <source>
        <dbReference type="ARBA" id="ARBA00008640"/>
    </source>
</evidence>
<evidence type="ECO:0000259" key="8">
    <source>
        <dbReference type="Pfam" id="PF09335"/>
    </source>
</evidence>
<organism evidence="9 10">
    <name type="scientific">Salinibacterium amurskyense</name>
    <dbReference type="NCBI Taxonomy" id="205941"/>
    <lineage>
        <taxon>Bacteria</taxon>
        <taxon>Bacillati</taxon>
        <taxon>Actinomycetota</taxon>
        <taxon>Actinomycetes</taxon>
        <taxon>Micrococcales</taxon>
        <taxon>Microbacteriaceae</taxon>
        <taxon>Salinibacterium</taxon>
    </lineage>
</organism>
<sequence>MNKKRASALWKAGAFVVFLIVIVIVAFTIDIPSVEEIQAWAESTGLLGAGIFVLAYAILTLTPAPKAVISIAAGLAWGLWIGTLLVLVGAVAGAAASFWIGRMLGRDAVEQYTGGRVRAVDKMLQKRGLLSMIVLRLIPLVPFTVINYAAGLTAVRVRDYMIGTAIGIIPGTMAFVAVGAYGAELNGGFYIALAALALLTIGGGVVASRIRKKDAAAAAASGQVTNDSAGDVAAEKI</sequence>
<dbReference type="Pfam" id="PF09335">
    <property type="entry name" value="VTT_dom"/>
    <property type="match status" value="1"/>
</dbReference>
<comment type="similarity">
    <text evidence="2 7">Belongs to the TVP38/TMEM64 family.</text>
</comment>
<accession>A0A2M9D659</accession>
<dbReference type="OrthoDB" id="5242213at2"/>
<feature type="transmembrane region" description="Helical" evidence="7">
    <location>
        <begin position="71"/>
        <end position="100"/>
    </location>
</feature>
<feature type="transmembrane region" description="Helical" evidence="7">
    <location>
        <begin position="12"/>
        <end position="31"/>
    </location>
</feature>
<proteinExistence type="inferred from homology"/>
<dbReference type="PANTHER" id="PTHR12677">
    <property type="entry name" value="GOLGI APPARATUS MEMBRANE PROTEIN TVP38-RELATED"/>
    <property type="match status" value="1"/>
</dbReference>
<keyword evidence="6 7" id="KW-0472">Membrane</keyword>